<accession>A0A835DAA1</accession>
<feature type="domain" description="LOB" evidence="3">
    <location>
        <begin position="7"/>
        <end position="108"/>
    </location>
</feature>
<feature type="region of interest" description="Disordered" evidence="2">
    <location>
        <begin position="242"/>
        <end position="265"/>
    </location>
</feature>
<dbReference type="PANTHER" id="PTHR31301:SF103">
    <property type="entry name" value="LOB DOMAIN-CONTAINING PROTEIN 5-RELATED"/>
    <property type="match status" value="1"/>
</dbReference>
<organism evidence="4 5">
    <name type="scientific">Tetracentron sinense</name>
    <name type="common">Spur-leaf</name>
    <dbReference type="NCBI Taxonomy" id="13715"/>
    <lineage>
        <taxon>Eukaryota</taxon>
        <taxon>Viridiplantae</taxon>
        <taxon>Streptophyta</taxon>
        <taxon>Embryophyta</taxon>
        <taxon>Tracheophyta</taxon>
        <taxon>Spermatophyta</taxon>
        <taxon>Magnoliopsida</taxon>
        <taxon>Trochodendrales</taxon>
        <taxon>Trochodendraceae</taxon>
        <taxon>Tetracentron</taxon>
    </lineage>
</organism>
<dbReference type="EMBL" id="JABCRI010000015">
    <property type="protein sequence ID" value="KAF8393542.1"/>
    <property type="molecule type" value="Genomic_DNA"/>
</dbReference>
<dbReference type="PANTHER" id="PTHR31301">
    <property type="entry name" value="LOB DOMAIN-CONTAINING PROTEIN 4-RELATED"/>
    <property type="match status" value="1"/>
</dbReference>
<reference evidence="4 5" key="1">
    <citation type="submission" date="2020-04" db="EMBL/GenBank/DDBJ databases">
        <title>Plant Genome Project.</title>
        <authorList>
            <person name="Zhang R.-G."/>
        </authorList>
    </citation>
    <scope>NUCLEOTIDE SEQUENCE [LARGE SCALE GENOMIC DNA]</scope>
    <source>
        <strain evidence="4">YNK0</strain>
        <tissue evidence="4">Leaf</tissue>
    </source>
</reference>
<dbReference type="AlphaFoldDB" id="A0A835DAA1"/>
<dbReference type="Proteomes" id="UP000655225">
    <property type="component" value="Unassembled WGS sequence"/>
</dbReference>
<gene>
    <name evidence="4" type="ORF">HHK36_021786</name>
</gene>
<keyword evidence="5" id="KW-1185">Reference proteome</keyword>
<evidence type="ECO:0000313" key="4">
    <source>
        <dbReference type="EMBL" id="KAF8393542.1"/>
    </source>
</evidence>
<comment type="similarity">
    <text evidence="1">Belongs to the LOB domain-containing protein family.</text>
</comment>
<dbReference type="PROSITE" id="PS50891">
    <property type="entry name" value="LOB"/>
    <property type="match status" value="1"/>
</dbReference>
<evidence type="ECO:0000313" key="5">
    <source>
        <dbReference type="Proteomes" id="UP000655225"/>
    </source>
</evidence>
<evidence type="ECO:0000256" key="1">
    <source>
        <dbReference type="ARBA" id="ARBA00005474"/>
    </source>
</evidence>
<evidence type="ECO:0000256" key="2">
    <source>
        <dbReference type="SAM" id="MobiDB-lite"/>
    </source>
</evidence>
<dbReference type="OrthoDB" id="1893065at2759"/>
<dbReference type="Pfam" id="PF03195">
    <property type="entry name" value="LOB"/>
    <property type="match status" value="1"/>
</dbReference>
<comment type="caution">
    <text evidence="4">The sequence shown here is derived from an EMBL/GenBank/DDBJ whole genome shotgun (WGS) entry which is preliminary data.</text>
</comment>
<sequence length="287" mass="32549">MSDQNIKACAACKYQRRKCHKNCVLAPYFPPCRGEDFVNAHRLFGVSNILKILNNVEPDQKQAAINSIIFEANARKKDPVSGCVGTLRKLIHQFDAIRSELDITNQQLSYCRQREQQKLQQQQLQLLLASSSSLQQFGGSSSTLASMPLLQQIGATSSPPSPSLLNEFCASSSSSSSRLSMQQLGCRYLSNDPYYARDMKNFDQEYNYCPTIKEYEDIKPSDVKHINRVVDAYHHIENRIESKDAEESSAESMVGEKQQLDWVPDKESKNEAKVFTITNVIPKKEKW</sequence>
<dbReference type="InterPro" id="IPR004883">
    <property type="entry name" value="LOB"/>
</dbReference>
<name>A0A835DAA1_TETSI</name>
<evidence type="ECO:0000259" key="3">
    <source>
        <dbReference type="PROSITE" id="PS50891"/>
    </source>
</evidence>
<proteinExistence type="inferred from homology"/>
<protein>
    <recommendedName>
        <fullName evidence="3">LOB domain-containing protein</fullName>
    </recommendedName>
</protein>